<comment type="caution">
    <text evidence="7">The sequence shown here is derived from an EMBL/GenBank/DDBJ whole genome shotgun (WGS) entry which is preliminary data.</text>
</comment>
<dbReference type="PROSITE" id="PS50977">
    <property type="entry name" value="HTH_TETR_2"/>
    <property type="match status" value="1"/>
</dbReference>
<organism evidence="7 8">
    <name type="scientific">Kitasatospora saccharophila</name>
    <dbReference type="NCBI Taxonomy" id="407973"/>
    <lineage>
        <taxon>Bacteria</taxon>
        <taxon>Bacillati</taxon>
        <taxon>Actinomycetota</taxon>
        <taxon>Actinomycetes</taxon>
        <taxon>Kitasatosporales</taxon>
        <taxon>Streptomycetaceae</taxon>
        <taxon>Kitasatospora</taxon>
    </lineage>
</organism>
<accession>A0ABN2WS49</accession>
<dbReference type="InterPro" id="IPR001647">
    <property type="entry name" value="HTH_TetR"/>
</dbReference>
<keyword evidence="8" id="KW-1185">Reference proteome</keyword>
<protein>
    <submittedName>
        <fullName evidence="7">TetR/AcrR family transcriptional regulator</fullName>
    </submittedName>
</protein>
<dbReference type="Gene3D" id="1.10.357.10">
    <property type="entry name" value="Tetracycline Repressor, domain 2"/>
    <property type="match status" value="1"/>
</dbReference>
<evidence type="ECO:0000256" key="4">
    <source>
        <dbReference type="PROSITE-ProRule" id="PRU00335"/>
    </source>
</evidence>
<dbReference type="InterPro" id="IPR009057">
    <property type="entry name" value="Homeodomain-like_sf"/>
</dbReference>
<proteinExistence type="predicted"/>
<feature type="DNA-binding region" description="H-T-H motif" evidence="4">
    <location>
        <begin position="61"/>
        <end position="80"/>
    </location>
</feature>
<dbReference type="PANTHER" id="PTHR30055:SF234">
    <property type="entry name" value="HTH-TYPE TRANSCRIPTIONAL REGULATOR BETI"/>
    <property type="match status" value="1"/>
</dbReference>
<name>A0ABN2WS49_9ACTN</name>
<reference evidence="7 8" key="1">
    <citation type="journal article" date="2019" name="Int. J. Syst. Evol. Microbiol.">
        <title>The Global Catalogue of Microorganisms (GCM) 10K type strain sequencing project: providing services to taxonomists for standard genome sequencing and annotation.</title>
        <authorList>
            <consortium name="The Broad Institute Genomics Platform"/>
            <consortium name="The Broad Institute Genome Sequencing Center for Infectious Disease"/>
            <person name="Wu L."/>
            <person name="Ma J."/>
        </authorList>
    </citation>
    <scope>NUCLEOTIDE SEQUENCE [LARGE SCALE GENOMIC DNA]</scope>
    <source>
        <strain evidence="7 8">JCM 14559</strain>
    </source>
</reference>
<dbReference type="InterPro" id="IPR036271">
    <property type="entry name" value="Tet_transcr_reg_TetR-rel_C_sf"/>
</dbReference>
<evidence type="ECO:0000256" key="1">
    <source>
        <dbReference type="ARBA" id="ARBA00023015"/>
    </source>
</evidence>
<feature type="domain" description="HTH tetR-type" evidence="6">
    <location>
        <begin position="40"/>
        <end position="98"/>
    </location>
</feature>
<dbReference type="PANTHER" id="PTHR30055">
    <property type="entry name" value="HTH-TYPE TRANSCRIPTIONAL REGULATOR RUTR"/>
    <property type="match status" value="1"/>
</dbReference>
<dbReference type="Pfam" id="PF00440">
    <property type="entry name" value="TetR_N"/>
    <property type="match status" value="1"/>
</dbReference>
<evidence type="ECO:0000313" key="7">
    <source>
        <dbReference type="EMBL" id="GAA2097230.1"/>
    </source>
</evidence>
<evidence type="ECO:0000259" key="6">
    <source>
        <dbReference type="PROSITE" id="PS50977"/>
    </source>
</evidence>
<dbReference type="EMBL" id="BAAANS010000015">
    <property type="protein sequence ID" value="GAA2097230.1"/>
    <property type="molecule type" value="Genomic_DNA"/>
</dbReference>
<dbReference type="InterPro" id="IPR050109">
    <property type="entry name" value="HTH-type_TetR-like_transc_reg"/>
</dbReference>
<dbReference type="Proteomes" id="UP001500897">
    <property type="component" value="Unassembled WGS sequence"/>
</dbReference>
<dbReference type="SUPFAM" id="SSF46689">
    <property type="entry name" value="Homeodomain-like"/>
    <property type="match status" value="1"/>
</dbReference>
<keyword evidence="1" id="KW-0805">Transcription regulation</keyword>
<dbReference type="InterPro" id="IPR049445">
    <property type="entry name" value="TetR_SbtR-like_C"/>
</dbReference>
<dbReference type="Pfam" id="PF21597">
    <property type="entry name" value="TetR_C_43"/>
    <property type="match status" value="1"/>
</dbReference>
<evidence type="ECO:0000256" key="3">
    <source>
        <dbReference type="ARBA" id="ARBA00023163"/>
    </source>
</evidence>
<keyword evidence="2 4" id="KW-0238">DNA-binding</keyword>
<sequence length="220" mass="23764">MTSAYAFAMEMQSQAQADTSGKPHGKAAPAGGRPLRADAERTVTAILEAAERTLGRDPAATMEQIAEAAGVARTTVHRRFATREVLVDALALWATRRFAAAVAEARPDTAPPLVALYRTTANVLAIKVGWGFAMSQASSADPEVARIHAEVRETCERLFVRAREAGVLRPDVDVPWTRQVYYALIHQAAQRRDDSDPDALATLVVDTLLRGAGTPHPDRL</sequence>
<evidence type="ECO:0000256" key="2">
    <source>
        <dbReference type="ARBA" id="ARBA00023125"/>
    </source>
</evidence>
<dbReference type="SUPFAM" id="SSF48498">
    <property type="entry name" value="Tetracyclin repressor-like, C-terminal domain"/>
    <property type="match status" value="1"/>
</dbReference>
<gene>
    <name evidence="7" type="ORF">GCM10009759_27190</name>
</gene>
<evidence type="ECO:0000313" key="8">
    <source>
        <dbReference type="Proteomes" id="UP001500897"/>
    </source>
</evidence>
<evidence type="ECO:0000256" key="5">
    <source>
        <dbReference type="SAM" id="MobiDB-lite"/>
    </source>
</evidence>
<feature type="region of interest" description="Disordered" evidence="5">
    <location>
        <begin position="14"/>
        <end position="34"/>
    </location>
</feature>
<keyword evidence="3" id="KW-0804">Transcription</keyword>